<dbReference type="Pfam" id="PF09807">
    <property type="entry name" value="ELP6"/>
    <property type="match status" value="1"/>
</dbReference>
<dbReference type="PANTHER" id="PTHR16184">
    <property type="entry name" value="ELONGATOR COMPLEX PROTEIN 6"/>
    <property type="match status" value="1"/>
</dbReference>
<sequence>MDFELQKRCKEAEERITIISEEFEQDPFIMGVSNDASILIRAIRNLSKEKMSLAMEVSEFLQSKIAERASAEEALRLAMMEMQLQIQRLERERRRNCTLAKIPGERMDLRRPCNLLDQALGLEEHGGLKPLAGAVVLIEDCVETSGAFVLHHLIKRSLSPSSLLLNSSALVFIAFSQPFSHYDRVLRKLGCNLSAQRENRRLVFFDMLMFQCPDETGGKAVEAGLASLFQKVQDAVSSLVAEEKNCITVVMDDVSLMEVAANGYSDDVLNFMHYCHTLTSDFGCTLIALNHEDIYYGPEGSMTLLQMEYMADVLVRTEPLATGSAADVHGQLTISRRKIPERQGISRGRMHNFHFRVKENNVEYFYPGTLS</sequence>
<evidence type="ECO:0000313" key="3">
    <source>
        <dbReference type="EMBL" id="KAK4754590.1"/>
    </source>
</evidence>
<dbReference type="EMBL" id="JAXIOK010000015">
    <property type="protein sequence ID" value="KAK4754590.1"/>
    <property type="molecule type" value="Genomic_DNA"/>
</dbReference>
<comment type="similarity">
    <text evidence="2">Belongs to the ELP6 family.</text>
</comment>
<dbReference type="Gene3D" id="3.40.50.300">
    <property type="entry name" value="P-loop containing nucleotide triphosphate hydrolases"/>
    <property type="match status" value="1"/>
</dbReference>
<evidence type="ECO:0000256" key="2">
    <source>
        <dbReference type="ARBA" id="ARBA00008837"/>
    </source>
</evidence>
<evidence type="ECO:0000313" key="4">
    <source>
        <dbReference type="Proteomes" id="UP001345219"/>
    </source>
</evidence>
<dbReference type="AlphaFoldDB" id="A0AAN7JTI7"/>
<name>A0AAN7JTI7_9MYRT</name>
<dbReference type="PANTHER" id="PTHR16184:SF6">
    <property type="entry name" value="ELONGATOR COMPLEX PROTEIN 6"/>
    <property type="match status" value="1"/>
</dbReference>
<dbReference type="GO" id="GO:0033588">
    <property type="term" value="C:elongator holoenzyme complex"/>
    <property type="evidence" value="ECO:0007669"/>
    <property type="project" value="InterPro"/>
</dbReference>
<gene>
    <name evidence="3" type="ORF">SAY87_002694</name>
</gene>
<dbReference type="GO" id="GO:0002098">
    <property type="term" value="P:tRNA wobble uridine modification"/>
    <property type="evidence" value="ECO:0007669"/>
    <property type="project" value="InterPro"/>
</dbReference>
<dbReference type="InterPro" id="IPR027417">
    <property type="entry name" value="P-loop_NTPase"/>
</dbReference>
<dbReference type="InterPro" id="IPR018627">
    <property type="entry name" value="ELP6"/>
</dbReference>
<keyword evidence="4" id="KW-1185">Reference proteome</keyword>
<dbReference type="Proteomes" id="UP001345219">
    <property type="component" value="Chromosome 2"/>
</dbReference>
<evidence type="ECO:0000256" key="1">
    <source>
        <dbReference type="ARBA" id="ARBA00005043"/>
    </source>
</evidence>
<proteinExistence type="inferred from homology"/>
<comment type="pathway">
    <text evidence="1">tRNA modification; 5-methoxycarbonylmethyl-2-thiouridine-tRNA biosynthesis.</text>
</comment>
<protein>
    <recommendedName>
        <fullName evidence="5">Elongator complex protein 6</fullName>
    </recommendedName>
</protein>
<dbReference type="CDD" id="cd19495">
    <property type="entry name" value="Elp6"/>
    <property type="match status" value="1"/>
</dbReference>
<reference evidence="3 4" key="1">
    <citation type="journal article" date="2023" name="Hortic Res">
        <title>Pangenome of water caltrop reveals structural variations and asymmetric subgenome divergence after allopolyploidization.</title>
        <authorList>
            <person name="Zhang X."/>
            <person name="Chen Y."/>
            <person name="Wang L."/>
            <person name="Yuan Y."/>
            <person name="Fang M."/>
            <person name="Shi L."/>
            <person name="Lu R."/>
            <person name="Comes H.P."/>
            <person name="Ma Y."/>
            <person name="Chen Y."/>
            <person name="Huang G."/>
            <person name="Zhou Y."/>
            <person name="Zheng Z."/>
            <person name="Qiu Y."/>
        </authorList>
    </citation>
    <scope>NUCLEOTIDE SEQUENCE [LARGE SCALE GENOMIC DNA]</scope>
    <source>
        <tissue evidence="3">Roots</tissue>
    </source>
</reference>
<comment type="caution">
    <text evidence="3">The sequence shown here is derived from an EMBL/GenBank/DDBJ whole genome shotgun (WGS) entry which is preliminary data.</text>
</comment>
<organism evidence="3 4">
    <name type="scientific">Trapa incisa</name>
    <dbReference type="NCBI Taxonomy" id="236973"/>
    <lineage>
        <taxon>Eukaryota</taxon>
        <taxon>Viridiplantae</taxon>
        <taxon>Streptophyta</taxon>
        <taxon>Embryophyta</taxon>
        <taxon>Tracheophyta</taxon>
        <taxon>Spermatophyta</taxon>
        <taxon>Magnoliopsida</taxon>
        <taxon>eudicotyledons</taxon>
        <taxon>Gunneridae</taxon>
        <taxon>Pentapetalae</taxon>
        <taxon>rosids</taxon>
        <taxon>malvids</taxon>
        <taxon>Myrtales</taxon>
        <taxon>Lythraceae</taxon>
        <taxon>Trapa</taxon>
    </lineage>
</organism>
<evidence type="ECO:0008006" key="5">
    <source>
        <dbReference type="Google" id="ProtNLM"/>
    </source>
</evidence>
<accession>A0AAN7JTI7</accession>